<accession>S8CJE4</accession>
<evidence type="ECO:0000313" key="1">
    <source>
        <dbReference type="EMBL" id="EPS64781.1"/>
    </source>
</evidence>
<dbReference type="Proteomes" id="UP000015453">
    <property type="component" value="Unassembled WGS sequence"/>
</dbReference>
<gene>
    <name evidence="1" type="ORF">M569_10001</name>
</gene>
<dbReference type="EMBL" id="AUSU01004618">
    <property type="protein sequence ID" value="EPS64781.1"/>
    <property type="molecule type" value="Genomic_DNA"/>
</dbReference>
<protein>
    <submittedName>
        <fullName evidence="1">Uncharacterized protein</fullName>
    </submittedName>
</protein>
<keyword evidence="2" id="KW-1185">Reference proteome</keyword>
<sequence length="112" mass="12096">MRTAIGGGASSERPTFNFSDVANRNQTGNQFINLTVERVLAVLASDLREWLPERAIIETFPPFLSNSSLGGRASVFLKLKVMLSFSTSLLYLSPWLLGGGSSNAAPLDEAYA</sequence>
<proteinExistence type="predicted"/>
<comment type="caution">
    <text evidence="1">The sequence shown here is derived from an EMBL/GenBank/DDBJ whole genome shotgun (WGS) entry which is preliminary data.</text>
</comment>
<organism evidence="1 2">
    <name type="scientific">Genlisea aurea</name>
    <dbReference type="NCBI Taxonomy" id="192259"/>
    <lineage>
        <taxon>Eukaryota</taxon>
        <taxon>Viridiplantae</taxon>
        <taxon>Streptophyta</taxon>
        <taxon>Embryophyta</taxon>
        <taxon>Tracheophyta</taxon>
        <taxon>Spermatophyta</taxon>
        <taxon>Magnoliopsida</taxon>
        <taxon>eudicotyledons</taxon>
        <taxon>Gunneridae</taxon>
        <taxon>Pentapetalae</taxon>
        <taxon>asterids</taxon>
        <taxon>lamiids</taxon>
        <taxon>Lamiales</taxon>
        <taxon>Lentibulariaceae</taxon>
        <taxon>Genlisea</taxon>
    </lineage>
</organism>
<dbReference type="AlphaFoldDB" id="S8CJE4"/>
<reference evidence="1 2" key="1">
    <citation type="journal article" date="2013" name="BMC Genomics">
        <title>The miniature genome of a carnivorous plant Genlisea aurea contains a low number of genes and short non-coding sequences.</title>
        <authorList>
            <person name="Leushkin E.V."/>
            <person name="Sutormin R.A."/>
            <person name="Nabieva E.R."/>
            <person name="Penin A.A."/>
            <person name="Kondrashov A.S."/>
            <person name="Logacheva M.D."/>
        </authorList>
    </citation>
    <scope>NUCLEOTIDE SEQUENCE [LARGE SCALE GENOMIC DNA]</scope>
</reference>
<name>S8CJE4_9LAMI</name>
<evidence type="ECO:0000313" key="2">
    <source>
        <dbReference type="Proteomes" id="UP000015453"/>
    </source>
</evidence>